<dbReference type="GO" id="GO:0046872">
    <property type="term" value="F:metal ion binding"/>
    <property type="evidence" value="ECO:0007669"/>
    <property type="project" value="InterPro"/>
</dbReference>
<name>A0A076NTM9_9CORY</name>
<dbReference type="GO" id="GO:0006164">
    <property type="term" value="P:purine nucleotide biosynthetic process"/>
    <property type="evidence" value="ECO:0007669"/>
    <property type="project" value="UniProtKB-KW"/>
</dbReference>
<evidence type="ECO:0000256" key="3">
    <source>
        <dbReference type="ARBA" id="ARBA00022755"/>
    </source>
</evidence>
<dbReference type="GO" id="GO:0005829">
    <property type="term" value="C:cytosol"/>
    <property type="evidence" value="ECO:0007669"/>
    <property type="project" value="TreeGrafter"/>
</dbReference>
<dbReference type="InterPro" id="IPR011761">
    <property type="entry name" value="ATP-grasp"/>
</dbReference>
<dbReference type="Proteomes" id="UP000028780">
    <property type="component" value="Chromosome"/>
</dbReference>
<keyword evidence="2 5" id="KW-0547">Nucleotide-binding</keyword>
<dbReference type="EC" id="2.1.2.-" evidence="8"/>
<evidence type="ECO:0000313" key="10">
    <source>
        <dbReference type="Proteomes" id="UP000215374"/>
    </source>
</evidence>
<dbReference type="PANTHER" id="PTHR43055:SF1">
    <property type="entry name" value="FORMATE-DEPENDENT PHOSPHORIBOSYLGLYCINAMIDE FORMYLTRANSFERASE"/>
    <property type="match status" value="1"/>
</dbReference>
<dbReference type="InterPro" id="IPR013815">
    <property type="entry name" value="ATP_grasp_subdomain_1"/>
</dbReference>
<dbReference type="OrthoDB" id="9804625at2"/>
<dbReference type="Gene3D" id="3.40.50.20">
    <property type="match status" value="1"/>
</dbReference>
<evidence type="ECO:0000256" key="4">
    <source>
        <dbReference type="ARBA" id="ARBA00022840"/>
    </source>
</evidence>
<dbReference type="Pfam" id="PF02222">
    <property type="entry name" value="ATP-grasp"/>
    <property type="match status" value="1"/>
</dbReference>
<keyword evidence="1" id="KW-0436">Ligase</keyword>
<dbReference type="PROSITE" id="PS50975">
    <property type="entry name" value="ATP_GRASP"/>
    <property type="match status" value="1"/>
</dbReference>
<dbReference type="Gene3D" id="3.30.1490.20">
    <property type="entry name" value="ATP-grasp fold, A domain"/>
    <property type="match status" value="1"/>
</dbReference>
<dbReference type="EC" id="2.1.2.2" evidence="8"/>
<keyword evidence="9" id="KW-1185">Reference proteome</keyword>
<gene>
    <name evidence="8" type="primary">purT</name>
    <name evidence="7" type="ORF">CIMIT_10530</name>
    <name evidence="8" type="ORF">SAMEA4535761_02162</name>
</gene>
<dbReference type="RefSeq" id="WP_038592587.1">
    <property type="nucleotide sequence ID" value="NZ_CP009211.1"/>
</dbReference>
<feature type="domain" description="ATP-grasp" evidence="6">
    <location>
        <begin position="90"/>
        <end position="288"/>
    </location>
</feature>
<accession>A0A076NTM9</accession>
<evidence type="ECO:0000256" key="2">
    <source>
        <dbReference type="ARBA" id="ARBA00022741"/>
    </source>
</evidence>
<dbReference type="Proteomes" id="UP000215374">
    <property type="component" value="Chromosome 1"/>
</dbReference>
<reference evidence="7 9" key="1">
    <citation type="submission" date="2014-08" db="EMBL/GenBank/DDBJ databases">
        <title>Complete genome sequence of Corynebacterium imitans DSM 44264, isolated from a five-month-old boy with suspected pharyngeal diphtheria.</title>
        <authorList>
            <person name="Mollmann S."/>
            <person name="Albersmeier A."/>
            <person name="Ruckert C."/>
            <person name="Tauch A."/>
        </authorList>
    </citation>
    <scope>NUCLEOTIDE SEQUENCE [LARGE SCALE GENOMIC DNA]</scope>
    <source>
        <strain evidence="7 9">DSM 44264</strain>
    </source>
</reference>
<dbReference type="KEGG" id="cii:CIMIT_10530"/>
<dbReference type="EMBL" id="LT906467">
    <property type="protein sequence ID" value="SNV83877.1"/>
    <property type="molecule type" value="Genomic_DNA"/>
</dbReference>
<dbReference type="SUPFAM" id="SSF56059">
    <property type="entry name" value="Glutathione synthetase ATP-binding domain-like"/>
    <property type="match status" value="1"/>
</dbReference>
<reference evidence="8 10" key="2">
    <citation type="submission" date="2017-06" db="EMBL/GenBank/DDBJ databases">
        <authorList>
            <consortium name="Pathogen Informatics"/>
        </authorList>
    </citation>
    <scope>NUCLEOTIDE SEQUENCE [LARGE SCALE GENOMIC DNA]</scope>
    <source>
        <strain evidence="8 10">NCTC13015</strain>
    </source>
</reference>
<dbReference type="eggNOG" id="COG0027">
    <property type="taxonomic scope" value="Bacteria"/>
</dbReference>
<organism evidence="7 9">
    <name type="scientific">Corynebacterium imitans</name>
    <dbReference type="NCBI Taxonomy" id="156978"/>
    <lineage>
        <taxon>Bacteria</taxon>
        <taxon>Bacillati</taxon>
        <taxon>Actinomycetota</taxon>
        <taxon>Actinomycetes</taxon>
        <taxon>Mycobacteriales</taxon>
        <taxon>Corynebacteriaceae</taxon>
        <taxon>Corynebacterium</taxon>
    </lineage>
</organism>
<dbReference type="AlphaFoldDB" id="A0A076NTM9"/>
<evidence type="ECO:0000256" key="1">
    <source>
        <dbReference type="ARBA" id="ARBA00022598"/>
    </source>
</evidence>
<dbReference type="HOGENOM" id="CLU_011534_1_3_11"/>
<dbReference type="STRING" id="156978.CIMIT_10530"/>
<keyword evidence="3" id="KW-0658">Purine biosynthesis</keyword>
<dbReference type="Gene3D" id="3.30.470.20">
    <property type="entry name" value="ATP-grasp fold, B domain"/>
    <property type="match status" value="1"/>
</dbReference>
<dbReference type="GO" id="GO:0016874">
    <property type="term" value="F:ligase activity"/>
    <property type="evidence" value="ECO:0007669"/>
    <property type="project" value="UniProtKB-KW"/>
</dbReference>
<keyword evidence="7" id="KW-0808">Transferase</keyword>
<dbReference type="GO" id="GO:0005524">
    <property type="term" value="F:ATP binding"/>
    <property type="evidence" value="ECO:0007669"/>
    <property type="project" value="UniProtKB-UniRule"/>
</dbReference>
<evidence type="ECO:0000313" key="7">
    <source>
        <dbReference type="EMBL" id="AIJ34262.1"/>
    </source>
</evidence>
<evidence type="ECO:0000313" key="8">
    <source>
        <dbReference type="EMBL" id="SNV83877.1"/>
    </source>
</evidence>
<evidence type="ECO:0000259" key="6">
    <source>
        <dbReference type="PROSITE" id="PS50975"/>
    </source>
</evidence>
<dbReference type="PANTHER" id="PTHR43055">
    <property type="entry name" value="FORMATE-DEPENDENT PHOSPHORIBOSYLGLYCINAMIDE FORMYLTRANSFERASE"/>
    <property type="match status" value="1"/>
</dbReference>
<dbReference type="GO" id="GO:0004644">
    <property type="term" value="F:phosphoribosylglycinamide formyltransferase activity"/>
    <property type="evidence" value="ECO:0007669"/>
    <property type="project" value="UniProtKB-EC"/>
</dbReference>
<proteinExistence type="predicted"/>
<keyword evidence="4 5" id="KW-0067">ATP-binding</keyword>
<sequence length="360" mass="38600">MTTAKRSKVLILGTSEVEEELATSFRRLGYEVQVGTFAQGAPGAMTPDITVAGEGTDLAKLRELVETTGCELFPTVEACRMTRNREGVRRTAAEELGLPTMAYQFADSLEALETCAEEVGYPLVVKPGRSTAGEGQSVVREPKELRAAWTKAHAASESESGETEPVAVEQYIDFDYEVTILTARSIDPATGELATWFCEPIGTRHANGKLVETWQPAALSQAAADNARSIAARISGAIAGRGVYSIELFVDGDEVYFSQATPRPDADGLLTRGTQRVDQFDLHTRATAGLPIDVTLTSPGAATFLHGVNPTTDQIAQAMAVEEVTVQVHEDTVMVLATADTVDEARERSAEAARYLEAGE</sequence>
<dbReference type="EMBL" id="CP009211">
    <property type="protein sequence ID" value="AIJ34262.1"/>
    <property type="molecule type" value="Genomic_DNA"/>
</dbReference>
<evidence type="ECO:0000256" key="5">
    <source>
        <dbReference type="PROSITE-ProRule" id="PRU00409"/>
    </source>
</evidence>
<protein>
    <submittedName>
        <fullName evidence="7 8">Phosphoribosylglycinamide formyltransferase</fullName>
        <ecNumber evidence="8">2.1.2.-</ecNumber>
        <ecNumber evidence="8">2.1.2.2</ecNumber>
    </submittedName>
</protein>
<evidence type="ECO:0000313" key="9">
    <source>
        <dbReference type="Proteomes" id="UP000028780"/>
    </source>
</evidence>
<dbReference type="InterPro" id="IPR003135">
    <property type="entry name" value="ATP-grasp_carboxylate-amine"/>
</dbReference>